<dbReference type="InterPro" id="IPR050865">
    <property type="entry name" value="BEACH_Domain"/>
</dbReference>
<evidence type="ECO:0000256" key="1">
    <source>
        <dbReference type="PROSITE-ProRule" id="PRU00221"/>
    </source>
</evidence>
<dbReference type="SMART" id="SM01026">
    <property type="entry name" value="Beach"/>
    <property type="match status" value="1"/>
</dbReference>
<feature type="compositionally biased region" description="Polar residues" evidence="2">
    <location>
        <begin position="255"/>
        <end position="274"/>
    </location>
</feature>
<evidence type="ECO:0000256" key="2">
    <source>
        <dbReference type="SAM" id="MobiDB-lite"/>
    </source>
</evidence>
<feature type="repeat" description="WD" evidence="1">
    <location>
        <begin position="211"/>
        <end position="244"/>
    </location>
</feature>
<dbReference type="Gramene" id="Psat05G0654200-T1">
    <property type="protein sequence ID" value="KAI5411499.1"/>
    <property type="gene ID" value="KIW84_056542"/>
</dbReference>
<dbReference type="Pfam" id="PF00400">
    <property type="entry name" value="WD40"/>
    <property type="match status" value="1"/>
</dbReference>
<proteinExistence type="predicted"/>
<evidence type="ECO:0000259" key="3">
    <source>
        <dbReference type="PROSITE" id="PS50197"/>
    </source>
</evidence>
<dbReference type="SUPFAM" id="SSF81837">
    <property type="entry name" value="BEACH domain"/>
    <property type="match status" value="1"/>
</dbReference>
<dbReference type="Proteomes" id="UP001058974">
    <property type="component" value="Chromosome 5"/>
</dbReference>
<keyword evidence="1" id="KW-0853">WD repeat</keyword>
<comment type="caution">
    <text evidence="4">The sequence shown here is derived from an EMBL/GenBank/DDBJ whole genome shotgun (WGS) entry which is preliminary data.</text>
</comment>
<dbReference type="AlphaFoldDB" id="A0A9D4X0X1"/>
<organism evidence="4 5">
    <name type="scientific">Pisum sativum</name>
    <name type="common">Garden pea</name>
    <name type="synonym">Lathyrus oleraceus</name>
    <dbReference type="NCBI Taxonomy" id="3888"/>
    <lineage>
        <taxon>Eukaryota</taxon>
        <taxon>Viridiplantae</taxon>
        <taxon>Streptophyta</taxon>
        <taxon>Embryophyta</taxon>
        <taxon>Tracheophyta</taxon>
        <taxon>Spermatophyta</taxon>
        <taxon>Magnoliopsida</taxon>
        <taxon>eudicotyledons</taxon>
        <taxon>Gunneridae</taxon>
        <taxon>Pentapetalae</taxon>
        <taxon>rosids</taxon>
        <taxon>fabids</taxon>
        <taxon>Fabales</taxon>
        <taxon>Fabaceae</taxon>
        <taxon>Papilionoideae</taxon>
        <taxon>50 kb inversion clade</taxon>
        <taxon>NPAAA clade</taxon>
        <taxon>Hologalegina</taxon>
        <taxon>IRL clade</taxon>
        <taxon>Fabeae</taxon>
        <taxon>Lathyrus</taxon>
    </lineage>
</organism>
<dbReference type="InterPro" id="IPR036372">
    <property type="entry name" value="BEACH_dom_sf"/>
</dbReference>
<dbReference type="Gene3D" id="1.10.1540.10">
    <property type="entry name" value="BEACH domain"/>
    <property type="match status" value="1"/>
</dbReference>
<feature type="domain" description="BEACH" evidence="3">
    <location>
        <begin position="1"/>
        <end position="108"/>
    </location>
</feature>
<sequence>MLISAIPDTVKLPAWAENPIDFIHKRRKALESEYVSSHLHEWIDLIFGYKQRGKEAVAANNVFFYITYEGTVDIDKISDPVQQRAMQDQIAYFGQTLSQLLTVPHLKKMSLAEVLHLWQPNTPDGRRTPFLFQHRKVTAGSAGGTHMRMFKAPAASGEERRFPQAVAFSASGIRSQAIVSITCDREIITGGHADNSITLISSDGAKTLETAYGHCAPVTCLGLSPDSNYLVAGSRDTTVLLWRIHRILVSHSNVVSEHSTRTDTQSPTSNSSSHFIEKNQKRRIEGPIQMSSCAPLEEDV</sequence>
<evidence type="ECO:0000313" key="5">
    <source>
        <dbReference type="Proteomes" id="UP001058974"/>
    </source>
</evidence>
<dbReference type="PROSITE" id="PS50197">
    <property type="entry name" value="BEACH"/>
    <property type="match status" value="1"/>
</dbReference>
<protein>
    <recommendedName>
        <fullName evidence="3">BEACH domain-containing protein</fullName>
    </recommendedName>
</protein>
<dbReference type="InterPro" id="IPR001680">
    <property type="entry name" value="WD40_rpt"/>
</dbReference>
<dbReference type="InterPro" id="IPR036322">
    <property type="entry name" value="WD40_repeat_dom_sf"/>
</dbReference>
<dbReference type="InterPro" id="IPR000409">
    <property type="entry name" value="BEACH_dom"/>
</dbReference>
<dbReference type="SMART" id="SM00320">
    <property type="entry name" value="WD40"/>
    <property type="match status" value="1"/>
</dbReference>
<dbReference type="PANTHER" id="PTHR13743:SF157">
    <property type="entry name" value="BEACH DOMAIN-CONTAINING PROTEIN C2"/>
    <property type="match status" value="1"/>
</dbReference>
<evidence type="ECO:0000313" key="4">
    <source>
        <dbReference type="EMBL" id="KAI5411499.1"/>
    </source>
</evidence>
<reference evidence="4 5" key="1">
    <citation type="journal article" date="2022" name="Nat. Genet.">
        <title>Improved pea reference genome and pan-genome highlight genomic features and evolutionary characteristics.</title>
        <authorList>
            <person name="Yang T."/>
            <person name="Liu R."/>
            <person name="Luo Y."/>
            <person name="Hu S."/>
            <person name="Wang D."/>
            <person name="Wang C."/>
            <person name="Pandey M.K."/>
            <person name="Ge S."/>
            <person name="Xu Q."/>
            <person name="Li N."/>
            <person name="Li G."/>
            <person name="Huang Y."/>
            <person name="Saxena R.K."/>
            <person name="Ji Y."/>
            <person name="Li M."/>
            <person name="Yan X."/>
            <person name="He Y."/>
            <person name="Liu Y."/>
            <person name="Wang X."/>
            <person name="Xiang C."/>
            <person name="Varshney R.K."/>
            <person name="Ding H."/>
            <person name="Gao S."/>
            <person name="Zong X."/>
        </authorList>
    </citation>
    <scope>NUCLEOTIDE SEQUENCE [LARGE SCALE GENOMIC DNA]</scope>
    <source>
        <strain evidence="4 5">cv. Zhongwan 6</strain>
    </source>
</reference>
<dbReference type="InterPro" id="IPR015943">
    <property type="entry name" value="WD40/YVTN_repeat-like_dom_sf"/>
</dbReference>
<dbReference type="EMBL" id="JAMSHJ010000005">
    <property type="protein sequence ID" value="KAI5411499.1"/>
    <property type="molecule type" value="Genomic_DNA"/>
</dbReference>
<dbReference type="PROSITE" id="PS50294">
    <property type="entry name" value="WD_REPEATS_REGION"/>
    <property type="match status" value="1"/>
</dbReference>
<accession>A0A9D4X0X1</accession>
<dbReference type="Gene3D" id="2.130.10.10">
    <property type="entry name" value="YVTN repeat-like/Quinoprotein amine dehydrogenase"/>
    <property type="match status" value="1"/>
</dbReference>
<gene>
    <name evidence="4" type="ORF">KIW84_056542</name>
</gene>
<name>A0A9D4X0X1_PEA</name>
<keyword evidence="5" id="KW-1185">Reference proteome</keyword>
<dbReference type="SUPFAM" id="SSF50978">
    <property type="entry name" value="WD40 repeat-like"/>
    <property type="match status" value="1"/>
</dbReference>
<dbReference type="Pfam" id="PF02138">
    <property type="entry name" value="Beach"/>
    <property type="match status" value="1"/>
</dbReference>
<dbReference type="PANTHER" id="PTHR13743">
    <property type="entry name" value="BEIGE/BEACH-RELATED"/>
    <property type="match status" value="1"/>
</dbReference>
<dbReference type="PROSITE" id="PS50082">
    <property type="entry name" value="WD_REPEATS_2"/>
    <property type="match status" value="1"/>
</dbReference>
<feature type="region of interest" description="Disordered" evidence="2">
    <location>
        <begin position="255"/>
        <end position="281"/>
    </location>
</feature>